<evidence type="ECO:0000259" key="1">
    <source>
        <dbReference type="Pfam" id="PF13132"/>
    </source>
</evidence>
<dbReference type="InterPro" id="IPR025030">
    <property type="entry name" value="DUF3950"/>
</dbReference>
<evidence type="ECO:0000313" key="2">
    <source>
        <dbReference type="EMBL" id="ANK06922.1"/>
    </source>
</evidence>
<dbReference type="NCBIfam" id="NF041551">
    <property type="entry name" value="YlcI_YnfO_N"/>
    <property type="match status" value="1"/>
</dbReference>
<dbReference type="Proteomes" id="UP000183316">
    <property type="component" value="Chromosome"/>
</dbReference>
<sequence length="86" mass="9978">MYEAQPCKIPVIWQSVKEINMSSKNRTRRTTTRNIRFPNHIIEQINIALEHKGSGNFSAWVIEACRRRLATDATHLRPASMTNNEK</sequence>
<organism evidence="2 3">
    <name type="scientific">Escherichia coli O25b:H4</name>
    <dbReference type="NCBI Taxonomy" id="941280"/>
    <lineage>
        <taxon>Bacteria</taxon>
        <taxon>Pseudomonadati</taxon>
        <taxon>Pseudomonadota</taxon>
        <taxon>Gammaproteobacteria</taxon>
        <taxon>Enterobacterales</taxon>
        <taxon>Enterobacteriaceae</taxon>
        <taxon>Escherichia</taxon>
    </lineage>
</organism>
<reference evidence="2 3" key="1">
    <citation type="submission" date="2016-03" db="EMBL/GenBank/DDBJ databases">
        <title>Genome Sequence and Comparative Pathogenic Determinants of Uropathogenic Escherichia coli O25b:H4, a Clinical Isolate from Saudi Arabia.</title>
        <authorList>
            <person name="Alyamani E.A.J."/>
            <person name="Khiyami M.A."/>
            <person name="Booq R.Y."/>
            <person name="Bahwerth F.S."/>
            <person name="Vaisvil B."/>
            <person name="Schmitt D.P."/>
            <person name="Kapatral V."/>
        </authorList>
    </citation>
    <scope>NUCLEOTIDE SEQUENCE [LARGE SCALE GENOMIC DNA]</scope>
    <source>
        <strain evidence="2 3">O25b:H4</strain>
    </source>
</reference>
<dbReference type="AlphaFoldDB" id="A0A192CMG9"/>
<feature type="domain" description="DUF3950" evidence="1">
    <location>
        <begin position="42"/>
        <end position="70"/>
    </location>
</feature>
<evidence type="ECO:0000313" key="3">
    <source>
        <dbReference type="Proteomes" id="UP000183316"/>
    </source>
</evidence>
<dbReference type="EMBL" id="CP015085">
    <property type="protein sequence ID" value="ANK06922.1"/>
    <property type="molecule type" value="Genomic_DNA"/>
</dbReference>
<proteinExistence type="predicted"/>
<name>A0A192CMG9_ECO25</name>
<gene>
    <name evidence="2" type="ORF">WLH_05661</name>
</gene>
<dbReference type="PATRIC" id="fig|941280.3.peg.5616"/>
<dbReference type="Pfam" id="PF13132">
    <property type="entry name" value="DUF3950"/>
    <property type="match status" value="1"/>
</dbReference>
<protein>
    <recommendedName>
        <fullName evidence="1">DUF3950 domain-containing protein</fullName>
    </recommendedName>
</protein>
<accession>A0A192CMG9</accession>